<protein>
    <recommendedName>
        <fullName evidence="3">Lipoprotein</fullName>
    </recommendedName>
</protein>
<gene>
    <name evidence="1" type="ORF">ACFFGV_04410</name>
</gene>
<reference evidence="1 2" key="1">
    <citation type="submission" date="2024-09" db="EMBL/GenBank/DDBJ databases">
        <authorList>
            <person name="Sun Q."/>
            <person name="Mori K."/>
        </authorList>
    </citation>
    <scope>NUCLEOTIDE SEQUENCE [LARGE SCALE GENOMIC DNA]</scope>
    <source>
        <strain evidence="1 2">NCAIM B.02529</strain>
    </source>
</reference>
<comment type="caution">
    <text evidence="1">The sequence shown here is derived from an EMBL/GenBank/DDBJ whole genome shotgun (WGS) entry which is preliminary data.</text>
</comment>
<sequence>MRNIFSIGLVMCLVGCSPSSTNDDKQSTTSAYAHMQTYIDENNVKPLAILEPSQRYNEELNRAAVLYENGFYEVHENEDGDLTSNTHSLEDNNSKVEFDIAPPYIYAVINDEELLEKGGLIDIVLDDGLTFASSIECTSTPRSSIFYYGDQVEDNEAISATLYIYDSMDNKLYEEQLN</sequence>
<dbReference type="RefSeq" id="WP_377345358.1">
    <property type="nucleotide sequence ID" value="NZ_JBHLTP010000003.1"/>
</dbReference>
<evidence type="ECO:0000313" key="1">
    <source>
        <dbReference type="EMBL" id="MFC0522832.1"/>
    </source>
</evidence>
<name>A0ABV6LKG8_9BACI</name>
<organism evidence="1 2">
    <name type="scientific">Pontibacillus salicampi</name>
    <dbReference type="NCBI Taxonomy" id="1449801"/>
    <lineage>
        <taxon>Bacteria</taxon>
        <taxon>Bacillati</taxon>
        <taxon>Bacillota</taxon>
        <taxon>Bacilli</taxon>
        <taxon>Bacillales</taxon>
        <taxon>Bacillaceae</taxon>
        <taxon>Pontibacillus</taxon>
    </lineage>
</organism>
<evidence type="ECO:0000313" key="2">
    <source>
        <dbReference type="Proteomes" id="UP001589836"/>
    </source>
</evidence>
<evidence type="ECO:0008006" key="3">
    <source>
        <dbReference type="Google" id="ProtNLM"/>
    </source>
</evidence>
<dbReference type="Proteomes" id="UP001589836">
    <property type="component" value="Unassembled WGS sequence"/>
</dbReference>
<keyword evidence="2" id="KW-1185">Reference proteome</keyword>
<dbReference type="EMBL" id="JBHLTP010000003">
    <property type="protein sequence ID" value="MFC0522832.1"/>
    <property type="molecule type" value="Genomic_DNA"/>
</dbReference>
<accession>A0ABV6LKG8</accession>
<proteinExistence type="predicted"/>